<accession>A0A8T1VWL3</accession>
<comment type="caution">
    <text evidence="1">The sequence shown here is derived from an EMBL/GenBank/DDBJ whole genome shotgun (WGS) entry which is preliminary data.</text>
</comment>
<organism evidence="1 2">
    <name type="scientific">Phytophthora pseudosyringae</name>
    <dbReference type="NCBI Taxonomy" id="221518"/>
    <lineage>
        <taxon>Eukaryota</taxon>
        <taxon>Sar</taxon>
        <taxon>Stramenopiles</taxon>
        <taxon>Oomycota</taxon>
        <taxon>Peronosporomycetes</taxon>
        <taxon>Peronosporales</taxon>
        <taxon>Peronosporaceae</taxon>
        <taxon>Phytophthora</taxon>
    </lineage>
</organism>
<evidence type="ECO:0000313" key="1">
    <source>
        <dbReference type="EMBL" id="KAG7385316.1"/>
    </source>
</evidence>
<dbReference type="EMBL" id="JAGDFM010000124">
    <property type="protein sequence ID" value="KAG7385316.1"/>
    <property type="molecule type" value="Genomic_DNA"/>
</dbReference>
<reference evidence="1" key="1">
    <citation type="submission" date="2021-02" db="EMBL/GenBank/DDBJ databases">
        <authorList>
            <person name="Palmer J.M."/>
        </authorList>
    </citation>
    <scope>NUCLEOTIDE SEQUENCE</scope>
    <source>
        <strain evidence="1">SCRP734</strain>
    </source>
</reference>
<keyword evidence="2" id="KW-1185">Reference proteome</keyword>
<gene>
    <name evidence="1" type="ORF">PHYPSEUDO_001618</name>
</gene>
<dbReference type="Proteomes" id="UP000694044">
    <property type="component" value="Unassembled WGS sequence"/>
</dbReference>
<dbReference type="AlphaFoldDB" id="A0A8T1VWL3"/>
<name>A0A8T1VWL3_9STRA</name>
<sequence length="100" mass="10662">MSTPIVGRVPHEALDIDRYSWPSAVNEVAAEVTYKISRRFVACGLAAAQLAADMAPSGAALALRGWHSSLAIAALAFLTMTGWHSGTWLRAHSWPPSSVC</sequence>
<proteinExistence type="predicted"/>
<protein>
    <submittedName>
        <fullName evidence="1">Uncharacterized protein</fullName>
    </submittedName>
</protein>
<evidence type="ECO:0000313" key="2">
    <source>
        <dbReference type="Proteomes" id="UP000694044"/>
    </source>
</evidence>